<comment type="caution">
    <text evidence="3">The sequence shown here is derived from an EMBL/GenBank/DDBJ whole genome shotgun (WGS) entry which is preliminary data.</text>
</comment>
<feature type="signal peptide" evidence="1">
    <location>
        <begin position="1"/>
        <end position="22"/>
    </location>
</feature>
<sequence>MITRRAAIVGLSIAATAWPVLAQQKDFELTIARKYRSGVCTSGYLAVDGNIVAYTLELPWQGNVPLISSIPDGTYDGILRYDHEDMWRIELTGVPGRTNVQIHAGNTPANSEGCILVGLTLGADLCTVMDSKKAYSALRTAFYGSATPVSTPNKRITVLVVS</sequence>
<reference evidence="3 4" key="1">
    <citation type="submission" date="2019-06" db="EMBL/GenBank/DDBJ databases">
        <title>Genomic Encyclopedia of Type Strains, Phase IV (KMG-V): Genome sequencing to study the core and pangenomes of soil and plant-associated prokaryotes.</title>
        <authorList>
            <person name="Whitman W."/>
        </authorList>
    </citation>
    <scope>NUCLEOTIDE SEQUENCE [LARGE SCALE GENOMIC DNA]</scope>
    <source>
        <strain evidence="3 4">BR 510</strain>
    </source>
</reference>
<organism evidence="3 4">
    <name type="scientific">Bradyrhizobium stylosanthis</name>
    <dbReference type="NCBI Taxonomy" id="1803665"/>
    <lineage>
        <taxon>Bacteria</taxon>
        <taxon>Pseudomonadati</taxon>
        <taxon>Pseudomonadota</taxon>
        <taxon>Alphaproteobacteria</taxon>
        <taxon>Hyphomicrobiales</taxon>
        <taxon>Nitrobacteraceae</taxon>
        <taxon>Bradyrhizobium</taxon>
    </lineage>
</organism>
<dbReference type="Proteomes" id="UP000319949">
    <property type="component" value="Unassembled WGS sequence"/>
</dbReference>
<dbReference type="OrthoDB" id="1113830at2"/>
<evidence type="ECO:0000259" key="2">
    <source>
        <dbReference type="Pfam" id="PF18925"/>
    </source>
</evidence>
<feature type="chain" id="PRO_5021738185" description="DUF5675 domain-containing protein" evidence="1">
    <location>
        <begin position="23"/>
        <end position="162"/>
    </location>
</feature>
<evidence type="ECO:0000256" key="1">
    <source>
        <dbReference type="SAM" id="SignalP"/>
    </source>
</evidence>
<dbReference type="AlphaFoldDB" id="A0A560ECT3"/>
<gene>
    <name evidence="3" type="ORF">FBZ96_1011000</name>
</gene>
<evidence type="ECO:0000313" key="4">
    <source>
        <dbReference type="Proteomes" id="UP000319949"/>
    </source>
</evidence>
<feature type="domain" description="DUF5675" evidence="2">
    <location>
        <begin position="30"/>
        <end position="141"/>
    </location>
</feature>
<name>A0A560ECT3_9BRAD</name>
<dbReference type="EMBL" id="VITK01000001">
    <property type="protein sequence ID" value="TWB07182.1"/>
    <property type="molecule type" value="Genomic_DNA"/>
</dbReference>
<dbReference type="Pfam" id="PF18925">
    <property type="entry name" value="DUF5675"/>
    <property type="match status" value="1"/>
</dbReference>
<keyword evidence="4" id="KW-1185">Reference proteome</keyword>
<keyword evidence="1" id="KW-0732">Signal</keyword>
<protein>
    <recommendedName>
        <fullName evidence="2">DUF5675 domain-containing protein</fullName>
    </recommendedName>
</protein>
<accession>A0A560ECT3</accession>
<proteinExistence type="predicted"/>
<dbReference type="RefSeq" id="WP_145657618.1">
    <property type="nucleotide sequence ID" value="NZ_VITK01000001.1"/>
</dbReference>
<evidence type="ECO:0000313" key="3">
    <source>
        <dbReference type="EMBL" id="TWB07182.1"/>
    </source>
</evidence>
<dbReference type="InterPro" id="IPR043732">
    <property type="entry name" value="DUF5675"/>
</dbReference>